<dbReference type="PANTHER" id="PTHR13799">
    <property type="entry name" value="NGG1 INTERACTING FACTOR 3"/>
    <property type="match status" value="1"/>
</dbReference>
<dbReference type="Proteomes" id="UP001642405">
    <property type="component" value="Unassembled WGS sequence"/>
</dbReference>
<accession>A0ABP0ANM4</accession>
<dbReference type="PANTHER" id="PTHR13799:SF13">
    <property type="entry name" value="NIF3-LIKE PROTEIN 1"/>
    <property type="match status" value="1"/>
</dbReference>
<reference evidence="2 3" key="1">
    <citation type="submission" date="2024-01" db="EMBL/GenBank/DDBJ databases">
        <authorList>
            <person name="Allen C."/>
            <person name="Tagirdzhanova G."/>
        </authorList>
    </citation>
    <scope>NUCLEOTIDE SEQUENCE [LARGE SCALE GENOMIC DNA]</scope>
</reference>
<dbReference type="NCBIfam" id="TIGR00486">
    <property type="entry name" value="YbgI_SA1388"/>
    <property type="match status" value="1"/>
</dbReference>
<comment type="similarity">
    <text evidence="1">Belongs to the GTP cyclohydrolase I type 2/NIF3 family.</text>
</comment>
<dbReference type="InterPro" id="IPR036069">
    <property type="entry name" value="DUF34/NIF3_sf"/>
</dbReference>
<dbReference type="InterPro" id="IPR002678">
    <property type="entry name" value="DUF34/NIF3"/>
</dbReference>
<name>A0ABP0ANM4_9PEZI</name>
<dbReference type="Gene3D" id="3.40.1390.30">
    <property type="entry name" value="NIF3 (NGG1p interacting factor 3)-like"/>
    <property type="match status" value="1"/>
</dbReference>
<proteinExistence type="inferred from homology"/>
<comment type="caution">
    <text evidence="2">The sequence shown here is derived from an EMBL/GenBank/DDBJ whole genome shotgun (WGS) entry which is preliminary data.</text>
</comment>
<evidence type="ECO:0000313" key="3">
    <source>
        <dbReference type="Proteomes" id="UP001642405"/>
    </source>
</evidence>
<protein>
    <submittedName>
        <fullName evidence="2">Uncharacterized protein</fullName>
    </submittedName>
</protein>
<keyword evidence="3" id="KW-1185">Reference proteome</keyword>
<gene>
    <name evidence="2" type="ORF">SCUCBS95973_000247</name>
</gene>
<organism evidence="2 3">
    <name type="scientific">Sporothrix curviconia</name>
    <dbReference type="NCBI Taxonomy" id="1260050"/>
    <lineage>
        <taxon>Eukaryota</taxon>
        <taxon>Fungi</taxon>
        <taxon>Dikarya</taxon>
        <taxon>Ascomycota</taxon>
        <taxon>Pezizomycotina</taxon>
        <taxon>Sordariomycetes</taxon>
        <taxon>Sordariomycetidae</taxon>
        <taxon>Ophiostomatales</taxon>
        <taxon>Ophiostomataceae</taxon>
        <taxon>Sporothrix</taxon>
    </lineage>
</organism>
<evidence type="ECO:0000313" key="2">
    <source>
        <dbReference type="EMBL" id="CAK7208841.1"/>
    </source>
</evidence>
<evidence type="ECO:0000256" key="1">
    <source>
        <dbReference type="ARBA" id="ARBA00006964"/>
    </source>
</evidence>
<dbReference type="Pfam" id="PF01784">
    <property type="entry name" value="DUF34_NIF3"/>
    <property type="match status" value="1"/>
</dbReference>
<dbReference type="EMBL" id="CAWUHB010000001">
    <property type="protein sequence ID" value="CAK7208841.1"/>
    <property type="molecule type" value="Genomic_DNA"/>
</dbReference>
<sequence length="327" mass="36488">MATNSFTYEVVKQMKNLFPEELADRSWDNVGLLLENSKLPEAPDRKRVLLTNDLTPDVVEEAISFQVSVIVSYHPVIFRGLKSITLKDTQQASLLRLMQNNIAVYCPHTALDAGIDGINDWLAACVTKAARELGCPNASTTVVKSVKDALPLALRYRDSEGEEMDVGYGRILSLYRSVPAADLIKHTVRSMGLSMSHVLVARPRTPPYRHDNMSDIFKVGVCAGSGFDIFRGHMGKINMLITGEVSHHDALHATTNGVWVVCLLHSNSERRYLSARLQQLLMRALKDRACLEEFAVLVSEKDRDPFEFWDLDNPPAKKKSTETAFSA</sequence>
<dbReference type="SUPFAM" id="SSF102705">
    <property type="entry name" value="NIF3 (NGG1p interacting factor 3)-like"/>
    <property type="match status" value="1"/>
</dbReference>